<feature type="signal peptide" evidence="1">
    <location>
        <begin position="1"/>
        <end position="20"/>
    </location>
</feature>
<evidence type="ECO:0000313" key="3">
    <source>
        <dbReference type="Proteomes" id="UP000184436"/>
    </source>
</evidence>
<proteinExistence type="predicted"/>
<dbReference type="EMBL" id="FQVD01000003">
    <property type="protein sequence ID" value="SHE54553.1"/>
    <property type="molecule type" value="Genomic_DNA"/>
</dbReference>
<dbReference type="Pfam" id="PF16407">
    <property type="entry name" value="PKD_2"/>
    <property type="match status" value="1"/>
</dbReference>
<accession>A0A1M4UDA3</accession>
<keyword evidence="1" id="KW-0732">Signal</keyword>
<keyword evidence="3" id="KW-1185">Reference proteome</keyword>
<evidence type="ECO:0000256" key="1">
    <source>
        <dbReference type="SAM" id="SignalP"/>
    </source>
</evidence>
<organism evidence="2 3">
    <name type="scientific">Bacteroides faecichinchillae</name>
    <dbReference type="NCBI Taxonomy" id="871325"/>
    <lineage>
        <taxon>Bacteria</taxon>
        <taxon>Pseudomonadati</taxon>
        <taxon>Bacteroidota</taxon>
        <taxon>Bacteroidia</taxon>
        <taxon>Bacteroidales</taxon>
        <taxon>Bacteroidaceae</taxon>
        <taxon>Bacteroides</taxon>
    </lineage>
</organism>
<sequence>MKKIYITTLLICLMFSSCFNDKGNYNYSVINDIEIGEEGFSEPYTVRTDVDKLNIEPVIISTTDPNLNENYTYEWVAVSTLKSPSTRYTLSTDRILNYDVKLPADEYDLFFKVTDTNTGLVFSNDVSLTVNGSYTRGWMIVGNDDAGKLVLDMMSISRDTLHLKDILKAGITHLDPTFVWVDNSPDSYDEYVYVCTKHHTYRYDREGLNTAEELQIFDPDSKGYRNNIVTSDIQRVKEKRTMFLCDGYAYVNTTLNEGEFGSPNNYYLTDVGYEYFSIGDKIACNRTGEITSAAAIDQYVLYNTSGKKFCYLRPLAKNMYDLLDKDSEEPYSWDTTKDFAPNGLEYVTTINSLFSSGQSATILRDLSNGKYYIYTYAITRQGGTVTKGGRYEVPTVATGFGESTLFSMTTRQGYLIYAVDNTLYGYDFRKNNHPVVLATFPDEEITAINNDIISEQQMEDNFYIATYKKGTEEGRGGSVRKYSVVDTPEQINITEELVWKGFPRVVSLCYKQF</sequence>
<dbReference type="AlphaFoldDB" id="A0A1M4UDA3"/>
<dbReference type="OrthoDB" id="1095195at2"/>
<gene>
    <name evidence="2" type="ORF">SAMN05444349_103100</name>
</gene>
<dbReference type="InterPro" id="IPR032183">
    <property type="entry name" value="PKD-like"/>
</dbReference>
<dbReference type="Proteomes" id="UP000184436">
    <property type="component" value="Unassembled WGS sequence"/>
</dbReference>
<protein>
    <submittedName>
        <fullName evidence="2">PKD-like family protein</fullName>
    </submittedName>
</protein>
<reference evidence="2 3" key="1">
    <citation type="submission" date="2016-11" db="EMBL/GenBank/DDBJ databases">
        <authorList>
            <person name="Jaros S."/>
            <person name="Januszkiewicz K."/>
            <person name="Wedrychowicz H."/>
        </authorList>
    </citation>
    <scope>NUCLEOTIDE SEQUENCE [LARGE SCALE GENOMIC DNA]</scope>
    <source>
        <strain evidence="2 3">DSM 26883</strain>
    </source>
</reference>
<name>A0A1M4UDA3_9BACE</name>
<dbReference type="PROSITE" id="PS51257">
    <property type="entry name" value="PROKAR_LIPOPROTEIN"/>
    <property type="match status" value="1"/>
</dbReference>
<dbReference type="RefSeq" id="WP_083564660.1">
    <property type="nucleotide sequence ID" value="NZ_FQVD01000003.1"/>
</dbReference>
<feature type="chain" id="PRO_5030031080" evidence="1">
    <location>
        <begin position="21"/>
        <end position="513"/>
    </location>
</feature>
<evidence type="ECO:0000313" key="2">
    <source>
        <dbReference type="EMBL" id="SHE54553.1"/>
    </source>
</evidence>
<dbReference type="STRING" id="871325.SAMN05444349_103100"/>